<dbReference type="PANTHER" id="PTHR11567:SF110">
    <property type="entry name" value="2-PHOSPHOXYLOSE PHOSPHATASE 1"/>
    <property type="match status" value="1"/>
</dbReference>
<comment type="similarity">
    <text evidence="1">Belongs to the histidine acid phosphatase family.</text>
</comment>
<reference evidence="3 4" key="1">
    <citation type="submission" date="2019-01" db="EMBL/GenBank/DDBJ databases">
        <title>Genomes sequencing and comparative genomics of infectious freshwater microsporidia, Cucumispora dikerogammari and Thelohania contejeani.</title>
        <authorList>
            <person name="Cormier A."/>
            <person name="Giraud I."/>
            <person name="Wattier R."/>
            <person name="Teixeira M."/>
            <person name="Grandjean F."/>
            <person name="Rigaud T."/>
            <person name="Cordaux R."/>
        </authorList>
    </citation>
    <scope>NUCLEOTIDE SEQUENCE [LARGE SCALE GENOMIC DNA]</scope>
    <source>
        <strain evidence="3">T1</strain>
        <tissue evidence="3">Spores</tissue>
    </source>
</reference>
<keyword evidence="4" id="KW-1185">Reference proteome</keyword>
<dbReference type="InterPro" id="IPR029033">
    <property type="entry name" value="His_PPase_superfam"/>
</dbReference>
<name>A0ABQ7I2W4_9MICR</name>
<dbReference type="Proteomes" id="UP001516464">
    <property type="component" value="Unassembled WGS sequence"/>
</dbReference>
<comment type="caution">
    <text evidence="3">The sequence shown here is derived from an EMBL/GenBank/DDBJ whole genome shotgun (WGS) entry which is preliminary data.</text>
</comment>
<protein>
    <submittedName>
        <fullName evidence="3">Lysophosphatidic acid phosphatase type 6</fullName>
    </submittedName>
</protein>
<keyword evidence="2" id="KW-0378">Hydrolase</keyword>
<dbReference type="PANTHER" id="PTHR11567">
    <property type="entry name" value="ACID PHOSPHATASE-RELATED"/>
    <property type="match status" value="1"/>
</dbReference>
<evidence type="ECO:0000313" key="3">
    <source>
        <dbReference type="EMBL" id="KAF7684762.1"/>
    </source>
</evidence>
<dbReference type="SUPFAM" id="SSF53254">
    <property type="entry name" value="Phosphoglycerate mutase-like"/>
    <property type="match status" value="1"/>
</dbReference>
<organism evidence="3 4">
    <name type="scientific">Astathelohania contejeani</name>
    <dbReference type="NCBI Taxonomy" id="164912"/>
    <lineage>
        <taxon>Eukaryota</taxon>
        <taxon>Fungi</taxon>
        <taxon>Fungi incertae sedis</taxon>
        <taxon>Microsporidia</taxon>
        <taxon>Astathelohaniidae</taxon>
        <taxon>Astathelohania</taxon>
    </lineage>
</organism>
<proteinExistence type="inferred from homology"/>
<evidence type="ECO:0000256" key="2">
    <source>
        <dbReference type="ARBA" id="ARBA00022801"/>
    </source>
</evidence>
<dbReference type="InterPro" id="IPR050645">
    <property type="entry name" value="Histidine_acid_phosphatase"/>
</dbReference>
<dbReference type="CDD" id="cd07061">
    <property type="entry name" value="HP_HAP_like"/>
    <property type="match status" value="1"/>
</dbReference>
<evidence type="ECO:0000313" key="4">
    <source>
        <dbReference type="Proteomes" id="UP001516464"/>
    </source>
</evidence>
<dbReference type="Pfam" id="PF00328">
    <property type="entry name" value="His_Phos_2"/>
    <property type="match status" value="2"/>
</dbReference>
<dbReference type="InterPro" id="IPR000560">
    <property type="entry name" value="His_Pase_clade-2"/>
</dbReference>
<accession>A0ABQ7I2W4</accession>
<dbReference type="EMBL" id="SBIQ01000002">
    <property type="protein sequence ID" value="KAF7684762.1"/>
    <property type="molecule type" value="Genomic_DNA"/>
</dbReference>
<dbReference type="Gene3D" id="3.40.50.1240">
    <property type="entry name" value="Phosphoglycerate mutase-like"/>
    <property type="match status" value="1"/>
</dbReference>
<gene>
    <name evidence="3" type="primary">Acp6</name>
    <name evidence="3" type="ORF">TCON_0061</name>
</gene>
<evidence type="ECO:0000256" key="1">
    <source>
        <dbReference type="ARBA" id="ARBA00005375"/>
    </source>
</evidence>
<sequence length="334" mass="38817">MKNGLQLVQVNILHRHGERSSIYTLKDNIVSFNSCQKQNKIFHELPTKAFLPAHRFQIINSDMKSGHCAPGQLTDKGKRNLFGLGRQIISEYKTLIGDKYDNKSITFKTTNYPRTIESVQSLIKGMFPHPINSFKISVIQDSEADSAFVKERTEWRTKMVNKNASLLDQINKYFKEKYNCNVRSIYQAFDIIRAAGGDDQNIFSDFPKNLLGKMEKYSLELFFGNLRKKRNLDVYMRDTFNIITGWLKDKTSKVNVLSCHDTTIYPLLMVLDIEDGKWPRFGANIIIEKYLAPDKREYVRLKYDGVVKPILKAGKYFDMDREYCELNSFLNIIK</sequence>